<dbReference type="Gene3D" id="1.10.760.10">
    <property type="entry name" value="Cytochrome c-like domain"/>
    <property type="match status" value="2"/>
</dbReference>
<evidence type="ECO:0000256" key="15">
    <source>
        <dbReference type="ARBA" id="ARBA00023002"/>
    </source>
</evidence>
<dbReference type="GO" id="GO:0005506">
    <property type="term" value="F:iron ion binding"/>
    <property type="evidence" value="ECO:0007669"/>
    <property type="project" value="InterPro"/>
</dbReference>
<dbReference type="OrthoDB" id="9811281at2"/>
<keyword evidence="15 19" id="KW-0560">Oxidoreductase</keyword>
<evidence type="ECO:0000256" key="3">
    <source>
        <dbReference type="ARBA" id="ARBA00006113"/>
    </source>
</evidence>
<dbReference type="PANTHER" id="PTHR33751:SF1">
    <property type="entry name" value="CBB3-TYPE CYTOCHROME C OXIDASE SUBUNIT FIXP"/>
    <property type="match status" value="1"/>
</dbReference>
<dbReference type="GO" id="GO:0016491">
    <property type="term" value="F:oxidoreductase activity"/>
    <property type="evidence" value="ECO:0007669"/>
    <property type="project" value="UniProtKB-KW"/>
</dbReference>
<evidence type="ECO:0000313" key="25">
    <source>
        <dbReference type="EMBL" id="CTQ34619.1"/>
    </source>
</evidence>
<feature type="compositionally biased region" description="Low complexity" evidence="22">
    <location>
        <begin position="306"/>
        <end position="330"/>
    </location>
</feature>
<comment type="pathway">
    <text evidence="2 19">Energy metabolism; oxidative phosphorylation.</text>
</comment>
<evidence type="ECO:0000256" key="9">
    <source>
        <dbReference type="ARBA" id="ARBA00022692"/>
    </source>
</evidence>
<dbReference type="SUPFAM" id="SSF46626">
    <property type="entry name" value="Cytochrome c"/>
    <property type="match status" value="2"/>
</dbReference>
<dbReference type="PIRSF" id="PIRSF000006">
    <property type="entry name" value="Cbb3-Cox_fixP"/>
    <property type="match status" value="1"/>
</dbReference>
<comment type="subunit">
    <text evidence="19">Component of the cbb3-type cytochrome c oxidase.</text>
</comment>
<keyword evidence="12 19" id="KW-0375">Hydrogen ion transport</keyword>
<dbReference type="InterPro" id="IPR050597">
    <property type="entry name" value="Cytochrome_c_Oxidase_Subunit"/>
</dbReference>
<feature type="transmembrane region" description="Helical" evidence="23">
    <location>
        <begin position="33"/>
        <end position="58"/>
    </location>
</feature>
<comment type="subcellular location">
    <subcellularLocation>
        <location evidence="1 19">Cell inner membrane</location>
    </subcellularLocation>
</comment>
<evidence type="ECO:0000256" key="17">
    <source>
        <dbReference type="ARBA" id="ARBA00023065"/>
    </source>
</evidence>
<sequence length="344" mass="36917">MADDKRIDEPTGVETTGHSWDGIEELNNPLPRWWLWSFYATIVWGIIYVILFPAWPLVTGATKGVLNYSTRANVAADIERVNLSNAELQQSLLNVDLHALDRNEALNAYAVSAGAAVFANNCSQCHGRGAAGVQAAGYPNLLDDDWLWGGQVEDIAYTVRHGIRNEDDPEARYSEMPAFGEILAEEEIDILVQHVRSLAGLDEPVVGGEQLFLDNCAACHADDGTGMRELGAPNLTDAIWLYGGTEEAVSETIHNSRFGVMPPWGERLGEVQVRAVAAYVHGLGGGEQQVAEPVTEAERDAAADVPEASFPASAEETPAEAGAPPVAPVTDDAGPVRLPPLPSD</sequence>
<keyword evidence="18 19" id="KW-0472">Membrane</keyword>
<dbReference type="UniPathway" id="UPA00705"/>
<reference evidence="25 26" key="1">
    <citation type="submission" date="2015-07" db="EMBL/GenBank/DDBJ databases">
        <authorList>
            <person name="Noorani M."/>
        </authorList>
    </citation>
    <scope>NUCLEOTIDE SEQUENCE [LARGE SCALE GENOMIC DNA]</scope>
    <source>
        <strain evidence="25 26">CECT 5088</strain>
    </source>
</reference>
<evidence type="ECO:0000256" key="22">
    <source>
        <dbReference type="SAM" id="MobiDB-lite"/>
    </source>
</evidence>
<evidence type="ECO:0000256" key="19">
    <source>
        <dbReference type="PIRNR" id="PIRNR000006"/>
    </source>
</evidence>
<feature type="binding site" description="axial binding residue" evidence="20">
    <location>
        <position position="176"/>
    </location>
    <ligand>
        <name>heme c</name>
        <dbReference type="ChEBI" id="CHEBI:61717"/>
        <label>2</label>
    </ligand>
    <ligandPart>
        <name>Fe</name>
        <dbReference type="ChEBI" id="CHEBI:18248"/>
    </ligandPart>
</feature>
<evidence type="ECO:0000256" key="1">
    <source>
        <dbReference type="ARBA" id="ARBA00004533"/>
    </source>
</evidence>
<keyword evidence="10 19" id="KW-0479">Metal-binding</keyword>
<dbReference type="STRING" id="282197.SAMN04488517_11227"/>
<keyword evidence="17 19" id="KW-0406">Ion transport</keyword>
<keyword evidence="8 19" id="KW-0679">Respiratory chain</keyword>
<evidence type="ECO:0000313" key="26">
    <source>
        <dbReference type="Proteomes" id="UP000048908"/>
    </source>
</evidence>
<dbReference type="Proteomes" id="UP000048908">
    <property type="component" value="Unassembled WGS sequence"/>
</dbReference>
<evidence type="ECO:0000259" key="24">
    <source>
        <dbReference type="PROSITE" id="PS51007"/>
    </source>
</evidence>
<dbReference type="InterPro" id="IPR009056">
    <property type="entry name" value="Cyt_c-like_dom"/>
</dbReference>
<evidence type="ECO:0000256" key="8">
    <source>
        <dbReference type="ARBA" id="ARBA00022660"/>
    </source>
</evidence>
<evidence type="ECO:0000256" key="14">
    <source>
        <dbReference type="ARBA" id="ARBA00022989"/>
    </source>
</evidence>
<evidence type="ECO:0000256" key="7">
    <source>
        <dbReference type="ARBA" id="ARBA00022617"/>
    </source>
</evidence>
<evidence type="ECO:0000256" key="23">
    <source>
        <dbReference type="SAM" id="Phobius"/>
    </source>
</evidence>
<dbReference type="GO" id="GO:0009055">
    <property type="term" value="F:electron transfer activity"/>
    <property type="evidence" value="ECO:0007669"/>
    <property type="project" value="InterPro"/>
</dbReference>
<feature type="binding site" description="axial binding residue" evidence="20">
    <location>
        <position position="220"/>
    </location>
    <ligand>
        <name>heme c</name>
        <dbReference type="ChEBI" id="CHEBI:61717"/>
        <label>2</label>
    </ligand>
    <ligandPart>
        <name>Fe</name>
        <dbReference type="ChEBI" id="CHEBI:18248"/>
    </ligandPart>
</feature>
<feature type="binding site" description="covalent" evidence="21">
    <location>
        <position position="125"/>
    </location>
    <ligand>
        <name>heme c</name>
        <dbReference type="ChEBI" id="CHEBI:61717"/>
        <label>1</label>
    </ligand>
</feature>
<dbReference type="InterPro" id="IPR008168">
    <property type="entry name" value="Cyt_C_IC"/>
</dbReference>
<keyword evidence="13 19" id="KW-0249">Electron transport</keyword>
<dbReference type="AlphaFoldDB" id="A0A0M6XTW4"/>
<keyword evidence="4 19" id="KW-0813">Transport</keyword>
<keyword evidence="6 19" id="KW-0997">Cell inner membrane</keyword>
<dbReference type="GO" id="GO:1902600">
    <property type="term" value="P:proton transmembrane transport"/>
    <property type="evidence" value="ECO:0007669"/>
    <property type="project" value="UniProtKB-KW"/>
</dbReference>
<dbReference type="InterPro" id="IPR004678">
    <property type="entry name" value="Cyt_c_oxidase_cbb3_su3"/>
</dbReference>
<gene>
    <name evidence="25" type="primary">ccoP_2</name>
    <name evidence="25" type="ORF">JAN5088_03415</name>
</gene>
<evidence type="ECO:0000256" key="10">
    <source>
        <dbReference type="ARBA" id="ARBA00022723"/>
    </source>
</evidence>
<feature type="binding site" description="covalent" evidence="21">
    <location>
        <position position="216"/>
    </location>
    <ligand>
        <name>heme c</name>
        <dbReference type="ChEBI" id="CHEBI:61717"/>
        <label>2</label>
    </ligand>
</feature>
<evidence type="ECO:0000256" key="12">
    <source>
        <dbReference type="ARBA" id="ARBA00022781"/>
    </source>
</evidence>
<dbReference type="InterPro" id="IPR032858">
    <property type="entry name" value="CcoP_N"/>
</dbReference>
<dbReference type="NCBIfam" id="TIGR00782">
    <property type="entry name" value="ccoP"/>
    <property type="match status" value="1"/>
</dbReference>
<dbReference type="GO" id="GO:0020037">
    <property type="term" value="F:heme binding"/>
    <property type="evidence" value="ECO:0007669"/>
    <property type="project" value="InterPro"/>
</dbReference>
<evidence type="ECO:0000256" key="6">
    <source>
        <dbReference type="ARBA" id="ARBA00022519"/>
    </source>
</evidence>
<comment type="function">
    <text evidence="19">C-type cytochrome. Part of the cbb3-type cytochrome c oxidase complex.</text>
</comment>
<dbReference type="Gene3D" id="6.10.280.130">
    <property type="match status" value="1"/>
</dbReference>
<comment type="cofactor">
    <cofactor evidence="19 21">
        <name>heme c</name>
        <dbReference type="ChEBI" id="CHEBI:61717"/>
    </cofactor>
    <text evidence="19 21">Binds 2 heme C groups per subunit.</text>
</comment>
<dbReference type="PANTHER" id="PTHR33751">
    <property type="entry name" value="CBB3-TYPE CYTOCHROME C OXIDASE SUBUNIT FIXP"/>
    <property type="match status" value="1"/>
</dbReference>
<evidence type="ECO:0000256" key="21">
    <source>
        <dbReference type="PIRSR" id="PIRSR000006-2"/>
    </source>
</evidence>
<feature type="binding site" description="covalent" evidence="21">
    <location>
        <position position="122"/>
    </location>
    <ligand>
        <name>heme c</name>
        <dbReference type="ChEBI" id="CHEBI:61717"/>
        <label>1</label>
    </ligand>
</feature>
<evidence type="ECO:0000256" key="20">
    <source>
        <dbReference type="PIRSR" id="PIRSR000006-1"/>
    </source>
</evidence>
<evidence type="ECO:0000256" key="4">
    <source>
        <dbReference type="ARBA" id="ARBA00022448"/>
    </source>
</evidence>
<dbReference type="Pfam" id="PF13442">
    <property type="entry name" value="Cytochrome_CBB3"/>
    <property type="match status" value="2"/>
</dbReference>
<dbReference type="RefSeq" id="WP_074962750.1">
    <property type="nucleotide sequence ID" value="NZ_CXPG01000023.1"/>
</dbReference>
<dbReference type="EMBL" id="CXPG01000023">
    <property type="protein sequence ID" value="CTQ34619.1"/>
    <property type="molecule type" value="Genomic_DNA"/>
</dbReference>
<feature type="region of interest" description="Disordered" evidence="22">
    <location>
        <begin position="286"/>
        <end position="344"/>
    </location>
</feature>
<evidence type="ECO:0000256" key="2">
    <source>
        <dbReference type="ARBA" id="ARBA00004673"/>
    </source>
</evidence>
<dbReference type="InterPro" id="IPR038414">
    <property type="entry name" value="CcoP_N_sf"/>
</dbReference>
<feature type="binding site" description="axial binding residue" evidence="20">
    <location>
        <position position="126"/>
    </location>
    <ligand>
        <name>heme c</name>
        <dbReference type="ChEBI" id="CHEBI:61717"/>
        <label>1</label>
    </ligand>
    <ligandPart>
        <name>Fe</name>
        <dbReference type="ChEBI" id="CHEBI:18248"/>
    </ligandPart>
</feature>
<feature type="domain" description="Cytochrome c" evidence="24">
    <location>
        <begin position="109"/>
        <end position="199"/>
    </location>
</feature>
<dbReference type="GO" id="GO:0005886">
    <property type="term" value="C:plasma membrane"/>
    <property type="evidence" value="ECO:0007669"/>
    <property type="project" value="UniProtKB-SubCell"/>
</dbReference>
<keyword evidence="5 19" id="KW-1003">Cell membrane</keyword>
<evidence type="ECO:0000256" key="5">
    <source>
        <dbReference type="ARBA" id="ARBA00022475"/>
    </source>
</evidence>
<feature type="domain" description="Cytochrome c" evidence="24">
    <location>
        <begin position="203"/>
        <end position="284"/>
    </location>
</feature>
<proteinExistence type="inferred from homology"/>
<keyword evidence="7 19" id="KW-0349">Heme</keyword>
<dbReference type="PRINTS" id="PR00605">
    <property type="entry name" value="CYTCHROMECIC"/>
</dbReference>
<keyword evidence="9 23" id="KW-0812">Transmembrane</keyword>
<dbReference type="GO" id="GO:0006119">
    <property type="term" value="P:oxidative phosphorylation"/>
    <property type="evidence" value="ECO:0007669"/>
    <property type="project" value="UniProtKB-UniPathway"/>
</dbReference>
<dbReference type="InterPro" id="IPR036909">
    <property type="entry name" value="Cyt_c-like_dom_sf"/>
</dbReference>
<keyword evidence="11" id="KW-0677">Repeat</keyword>
<evidence type="ECO:0000256" key="11">
    <source>
        <dbReference type="ARBA" id="ARBA00022737"/>
    </source>
</evidence>
<evidence type="ECO:0000256" key="16">
    <source>
        <dbReference type="ARBA" id="ARBA00023004"/>
    </source>
</evidence>
<keyword evidence="16 19" id="KW-0408">Iron</keyword>
<feature type="binding site" description="covalent" evidence="21">
    <location>
        <position position="219"/>
    </location>
    <ligand>
        <name>heme c</name>
        <dbReference type="ChEBI" id="CHEBI:61717"/>
        <label>2</label>
    </ligand>
</feature>
<dbReference type="PROSITE" id="PS51007">
    <property type="entry name" value="CYTC"/>
    <property type="match status" value="2"/>
</dbReference>
<organism evidence="25 26">
    <name type="scientific">Jannaschia rubra</name>
    <dbReference type="NCBI Taxonomy" id="282197"/>
    <lineage>
        <taxon>Bacteria</taxon>
        <taxon>Pseudomonadati</taxon>
        <taxon>Pseudomonadota</taxon>
        <taxon>Alphaproteobacteria</taxon>
        <taxon>Rhodobacterales</taxon>
        <taxon>Roseobacteraceae</taxon>
        <taxon>Jannaschia</taxon>
    </lineage>
</organism>
<feature type="binding site" description="axial binding residue" evidence="20">
    <location>
        <position position="261"/>
    </location>
    <ligand>
        <name>heme c</name>
        <dbReference type="ChEBI" id="CHEBI:61717"/>
        <label>1</label>
    </ligand>
    <ligandPart>
        <name>Fe</name>
        <dbReference type="ChEBI" id="CHEBI:18248"/>
    </ligandPart>
</feature>
<comment type="similarity">
    <text evidence="3 19">Belongs to the CcoP / FixP family.</text>
</comment>
<evidence type="ECO:0000256" key="13">
    <source>
        <dbReference type="ARBA" id="ARBA00022982"/>
    </source>
</evidence>
<evidence type="ECO:0000256" key="18">
    <source>
        <dbReference type="ARBA" id="ARBA00023136"/>
    </source>
</evidence>
<protein>
    <recommendedName>
        <fullName evidence="19">Cbb3-type cytochrome c oxidase subunit</fullName>
    </recommendedName>
</protein>
<accession>A0A0M6XTW4</accession>
<dbReference type="Pfam" id="PF14715">
    <property type="entry name" value="FixP_N"/>
    <property type="match status" value="1"/>
</dbReference>
<keyword evidence="26" id="KW-1185">Reference proteome</keyword>
<keyword evidence="14 23" id="KW-1133">Transmembrane helix</keyword>
<name>A0A0M6XTW4_9RHOB</name>